<dbReference type="InterPro" id="IPR052157">
    <property type="entry name" value="BCAA_transport_permease"/>
</dbReference>
<sequence>MGELMQYLITGLTIGSMYAIVALGFVTIYSVTKVINLAQGEFVMLGGMIMFSFTKAGVPYIFSFFLTILTVIIIGFLIEATIIRKAKNADPLSLIILTIGAAIFIRGIASMFWGKDPVKIAPFLANNEPISIFGASITPQSIWVMVFMLAIVAILYILMEKTMIGKAFRACSANPLAARLMAISPKKMSAFSFAFSAGLGAIAGLVIAPILFPAYDMGIMLGIKGFSASILGGLGSAPGAVIGGILLGLIESFGAGYISSGMKDAIAFGAVLLLLLIRPFGILGEKNVGKGGL</sequence>
<dbReference type="GO" id="GO:0006865">
    <property type="term" value="P:amino acid transport"/>
    <property type="evidence" value="ECO:0007669"/>
    <property type="project" value="UniProtKB-KW"/>
</dbReference>
<dbReference type="InterPro" id="IPR001851">
    <property type="entry name" value="ABC_transp_permease"/>
</dbReference>
<dbReference type="GO" id="GO:0022857">
    <property type="term" value="F:transmembrane transporter activity"/>
    <property type="evidence" value="ECO:0007669"/>
    <property type="project" value="InterPro"/>
</dbReference>
<evidence type="ECO:0000313" key="10">
    <source>
        <dbReference type="EMBL" id="OZM58587.1"/>
    </source>
</evidence>
<keyword evidence="5" id="KW-0029">Amino-acid transport</keyword>
<evidence type="ECO:0000313" key="11">
    <source>
        <dbReference type="Proteomes" id="UP000217083"/>
    </source>
</evidence>
<reference evidence="11" key="1">
    <citation type="submission" date="2017-08" db="EMBL/GenBank/DDBJ databases">
        <authorList>
            <person name="Huang Z."/>
        </authorList>
    </citation>
    <scope>NUCLEOTIDE SEQUENCE [LARGE SCALE GENOMIC DNA]</scope>
    <source>
        <strain evidence="11">SA5d-4</strain>
    </source>
</reference>
<feature type="transmembrane region" description="Helical" evidence="9">
    <location>
        <begin position="60"/>
        <end position="80"/>
    </location>
</feature>
<evidence type="ECO:0000256" key="6">
    <source>
        <dbReference type="ARBA" id="ARBA00022989"/>
    </source>
</evidence>
<dbReference type="Pfam" id="PF02653">
    <property type="entry name" value="BPD_transp_2"/>
    <property type="match status" value="1"/>
</dbReference>
<keyword evidence="4 9" id="KW-0812">Transmembrane</keyword>
<keyword evidence="2" id="KW-0813">Transport</keyword>
<dbReference type="GO" id="GO:0005886">
    <property type="term" value="C:plasma membrane"/>
    <property type="evidence" value="ECO:0007669"/>
    <property type="project" value="UniProtKB-SubCell"/>
</dbReference>
<proteinExistence type="inferred from homology"/>
<keyword evidence="11" id="KW-1185">Reference proteome</keyword>
<evidence type="ECO:0000256" key="4">
    <source>
        <dbReference type="ARBA" id="ARBA00022692"/>
    </source>
</evidence>
<dbReference type="CDD" id="cd06582">
    <property type="entry name" value="TM_PBP1_LivH_like"/>
    <property type="match status" value="1"/>
</dbReference>
<feature type="transmembrane region" description="Helical" evidence="9">
    <location>
        <begin position="92"/>
        <end position="113"/>
    </location>
</feature>
<comment type="caution">
    <text evidence="10">The sequence shown here is derived from an EMBL/GenBank/DDBJ whole genome shotgun (WGS) entry which is preliminary data.</text>
</comment>
<dbReference type="EMBL" id="NPIA01000001">
    <property type="protein sequence ID" value="OZM58587.1"/>
    <property type="molecule type" value="Genomic_DNA"/>
</dbReference>
<keyword evidence="6 9" id="KW-1133">Transmembrane helix</keyword>
<evidence type="ECO:0000256" key="7">
    <source>
        <dbReference type="ARBA" id="ARBA00023136"/>
    </source>
</evidence>
<reference evidence="10 11" key="2">
    <citation type="submission" date="2017-09" db="EMBL/GenBank/DDBJ databases">
        <title>Bacillus patelloidae sp. nov., isolated from the intestinal tract of a marine limpet.</title>
        <authorList>
            <person name="Liu R."/>
            <person name="Dong C."/>
            <person name="Shao Z."/>
        </authorList>
    </citation>
    <scope>NUCLEOTIDE SEQUENCE [LARGE SCALE GENOMIC DNA]</scope>
    <source>
        <strain evidence="10 11">SA5d-4</strain>
    </source>
</reference>
<protein>
    <submittedName>
        <fullName evidence="10">Branched-chain amino acid ABC transporter permease</fullName>
    </submittedName>
</protein>
<evidence type="ECO:0000256" key="2">
    <source>
        <dbReference type="ARBA" id="ARBA00022448"/>
    </source>
</evidence>
<evidence type="ECO:0000256" key="9">
    <source>
        <dbReference type="SAM" id="Phobius"/>
    </source>
</evidence>
<dbReference type="PANTHER" id="PTHR11795">
    <property type="entry name" value="BRANCHED-CHAIN AMINO ACID TRANSPORT SYSTEM PERMEASE PROTEIN LIVH"/>
    <property type="match status" value="1"/>
</dbReference>
<feature type="transmembrane region" description="Helical" evidence="9">
    <location>
        <begin position="235"/>
        <end position="258"/>
    </location>
</feature>
<gene>
    <name evidence="10" type="ORF">CIB95_03190</name>
</gene>
<keyword evidence="7 9" id="KW-0472">Membrane</keyword>
<dbReference type="RefSeq" id="WP_094921691.1">
    <property type="nucleotide sequence ID" value="NZ_NPIA01000001.1"/>
</dbReference>
<evidence type="ECO:0000256" key="3">
    <source>
        <dbReference type="ARBA" id="ARBA00022475"/>
    </source>
</evidence>
<dbReference type="PANTHER" id="PTHR11795:SF450">
    <property type="entry name" value="ABC TRANSPORTER PERMEASE PROTEIN"/>
    <property type="match status" value="1"/>
</dbReference>
<dbReference type="AlphaFoldDB" id="A0A263BZ86"/>
<evidence type="ECO:0000256" key="8">
    <source>
        <dbReference type="ARBA" id="ARBA00037998"/>
    </source>
</evidence>
<feature type="transmembrane region" description="Helical" evidence="9">
    <location>
        <begin position="190"/>
        <end position="215"/>
    </location>
</feature>
<evidence type="ECO:0000256" key="5">
    <source>
        <dbReference type="ARBA" id="ARBA00022970"/>
    </source>
</evidence>
<keyword evidence="3" id="KW-1003">Cell membrane</keyword>
<evidence type="ECO:0000256" key="1">
    <source>
        <dbReference type="ARBA" id="ARBA00004651"/>
    </source>
</evidence>
<accession>A0A263BZ86</accession>
<organism evidence="10 11">
    <name type="scientific">Lottiidibacillus patelloidae</name>
    <dbReference type="NCBI Taxonomy" id="2670334"/>
    <lineage>
        <taxon>Bacteria</taxon>
        <taxon>Bacillati</taxon>
        <taxon>Bacillota</taxon>
        <taxon>Bacilli</taxon>
        <taxon>Bacillales</taxon>
        <taxon>Bacillaceae</taxon>
        <taxon>Lottiidibacillus</taxon>
    </lineage>
</organism>
<feature type="transmembrane region" description="Helical" evidence="9">
    <location>
        <begin position="141"/>
        <end position="159"/>
    </location>
</feature>
<dbReference type="Proteomes" id="UP000217083">
    <property type="component" value="Unassembled WGS sequence"/>
</dbReference>
<feature type="transmembrane region" description="Helical" evidence="9">
    <location>
        <begin position="265"/>
        <end position="283"/>
    </location>
</feature>
<feature type="transmembrane region" description="Helical" evidence="9">
    <location>
        <begin position="6"/>
        <end position="27"/>
    </location>
</feature>
<comment type="similarity">
    <text evidence="8">Belongs to the binding-protein-dependent transport system permease family. LivHM subfamily.</text>
</comment>
<comment type="subcellular location">
    <subcellularLocation>
        <location evidence="1">Cell membrane</location>
        <topology evidence="1">Multi-pass membrane protein</topology>
    </subcellularLocation>
</comment>
<name>A0A263BZ86_9BACI</name>